<organism evidence="3 4">
    <name type="scientific">Cypionkella sinensis</name>
    <dbReference type="NCBI Taxonomy" id="1756043"/>
    <lineage>
        <taxon>Bacteria</taxon>
        <taxon>Pseudomonadati</taxon>
        <taxon>Pseudomonadota</taxon>
        <taxon>Alphaproteobacteria</taxon>
        <taxon>Rhodobacterales</taxon>
        <taxon>Paracoccaceae</taxon>
        <taxon>Cypionkella</taxon>
    </lineage>
</organism>
<evidence type="ECO:0000313" key="3">
    <source>
        <dbReference type="EMBL" id="MFC3180237.1"/>
    </source>
</evidence>
<name>A0ABV7IYQ4_9RHOB</name>
<comment type="caution">
    <text evidence="3">The sequence shown here is derived from an EMBL/GenBank/DDBJ whole genome shotgun (WGS) entry which is preliminary data.</text>
</comment>
<dbReference type="Pfam" id="PF07883">
    <property type="entry name" value="Cupin_2"/>
    <property type="match status" value="1"/>
</dbReference>
<dbReference type="InterPro" id="IPR013096">
    <property type="entry name" value="Cupin_2"/>
</dbReference>
<reference evidence="4" key="1">
    <citation type="journal article" date="2019" name="Int. J. Syst. Evol. Microbiol.">
        <title>The Global Catalogue of Microorganisms (GCM) 10K type strain sequencing project: providing services to taxonomists for standard genome sequencing and annotation.</title>
        <authorList>
            <consortium name="The Broad Institute Genomics Platform"/>
            <consortium name="The Broad Institute Genome Sequencing Center for Infectious Disease"/>
            <person name="Wu L."/>
            <person name="Ma J."/>
        </authorList>
    </citation>
    <scope>NUCLEOTIDE SEQUENCE [LARGE SCALE GENOMIC DNA]</scope>
    <source>
        <strain evidence="4">KCTC 52039</strain>
    </source>
</reference>
<feature type="domain" description="Cupin type-2" evidence="2">
    <location>
        <begin position="46"/>
        <end position="110"/>
    </location>
</feature>
<evidence type="ECO:0000259" key="2">
    <source>
        <dbReference type="Pfam" id="PF07883"/>
    </source>
</evidence>
<dbReference type="Gene3D" id="2.60.120.10">
    <property type="entry name" value="Jelly Rolls"/>
    <property type="match status" value="1"/>
</dbReference>
<dbReference type="SUPFAM" id="SSF51182">
    <property type="entry name" value="RmlC-like cupins"/>
    <property type="match status" value="1"/>
</dbReference>
<dbReference type="PANTHER" id="PTHR35848:SF6">
    <property type="entry name" value="CUPIN TYPE-2 DOMAIN-CONTAINING PROTEIN"/>
    <property type="match status" value="1"/>
</dbReference>
<dbReference type="EMBL" id="JBHRTO010000001">
    <property type="protein sequence ID" value="MFC3180237.1"/>
    <property type="molecule type" value="Genomic_DNA"/>
</dbReference>
<proteinExistence type="predicted"/>
<keyword evidence="4" id="KW-1185">Reference proteome</keyword>
<accession>A0ABV7IYQ4</accession>
<dbReference type="Proteomes" id="UP001595547">
    <property type="component" value="Unassembled WGS sequence"/>
</dbReference>
<protein>
    <submittedName>
        <fullName evidence="3">Cupin domain-containing protein</fullName>
    </submittedName>
</protein>
<dbReference type="InterPro" id="IPR014710">
    <property type="entry name" value="RmlC-like_jellyroll"/>
</dbReference>
<gene>
    <name evidence="3" type="ORF">ACFOGH_04480</name>
</gene>
<evidence type="ECO:0000313" key="4">
    <source>
        <dbReference type="Proteomes" id="UP001595547"/>
    </source>
</evidence>
<evidence type="ECO:0000256" key="1">
    <source>
        <dbReference type="ARBA" id="ARBA00022723"/>
    </source>
</evidence>
<dbReference type="InterPro" id="IPR051610">
    <property type="entry name" value="GPI/OXD"/>
</dbReference>
<sequence>MTHPHRIDEASLPEASWEDPARGSIRWKTLFSGDVTATESLVCGIAIMSPGDSFALHCHPQPEVYFGLEGEVDVTIADTIHRLKPGVALFIPGNAVHGVRSADQPVRWFYTFAADSFAEIAYTFV</sequence>
<dbReference type="InterPro" id="IPR011051">
    <property type="entry name" value="RmlC_Cupin_sf"/>
</dbReference>
<dbReference type="PANTHER" id="PTHR35848">
    <property type="entry name" value="OXALATE-BINDING PROTEIN"/>
    <property type="match status" value="1"/>
</dbReference>
<keyword evidence="1" id="KW-0479">Metal-binding</keyword>
<dbReference type="RefSeq" id="WP_380071867.1">
    <property type="nucleotide sequence ID" value="NZ_JBHRTO010000001.1"/>
</dbReference>